<sequence length="74" mass="7927">MRPSTAPRVAQLLVTADACQTTPSTCSAHALRQIQRVQLSLSGGRRSKQVATCNRSPTVPPALRRASSRGEGRQ</sequence>
<dbReference type="Proteomes" id="UP001066276">
    <property type="component" value="Chromosome 2_1"/>
</dbReference>
<evidence type="ECO:0000313" key="2">
    <source>
        <dbReference type="EMBL" id="KAJ1200801.1"/>
    </source>
</evidence>
<comment type="caution">
    <text evidence="2">The sequence shown here is derived from an EMBL/GenBank/DDBJ whole genome shotgun (WGS) entry which is preliminary data.</text>
</comment>
<accession>A0AAV7VKD6</accession>
<reference evidence="2" key="1">
    <citation type="journal article" date="2022" name="bioRxiv">
        <title>Sequencing and chromosome-scale assembly of the giantPleurodeles waltlgenome.</title>
        <authorList>
            <person name="Brown T."/>
            <person name="Elewa A."/>
            <person name="Iarovenko S."/>
            <person name="Subramanian E."/>
            <person name="Araus A.J."/>
            <person name="Petzold A."/>
            <person name="Susuki M."/>
            <person name="Suzuki K.-i.T."/>
            <person name="Hayashi T."/>
            <person name="Toyoda A."/>
            <person name="Oliveira C."/>
            <person name="Osipova E."/>
            <person name="Leigh N.D."/>
            <person name="Simon A."/>
            <person name="Yun M.H."/>
        </authorList>
    </citation>
    <scope>NUCLEOTIDE SEQUENCE</scope>
    <source>
        <strain evidence="2">20211129_DDA</strain>
        <tissue evidence="2">Liver</tissue>
    </source>
</reference>
<feature type="region of interest" description="Disordered" evidence="1">
    <location>
        <begin position="42"/>
        <end position="74"/>
    </location>
</feature>
<proteinExistence type="predicted"/>
<evidence type="ECO:0000313" key="3">
    <source>
        <dbReference type="Proteomes" id="UP001066276"/>
    </source>
</evidence>
<name>A0AAV7VKD6_PLEWA</name>
<organism evidence="2 3">
    <name type="scientific">Pleurodeles waltl</name>
    <name type="common">Iberian ribbed newt</name>
    <dbReference type="NCBI Taxonomy" id="8319"/>
    <lineage>
        <taxon>Eukaryota</taxon>
        <taxon>Metazoa</taxon>
        <taxon>Chordata</taxon>
        <taxon>Craniata</taxon>
        <taxon>Vertebrata</taxon>
        <taxon>Euteleostomi</taxon>
        <taxon>Amphibia</taxon>
        <taxon>Batrachia</taxon>
        <taxon>Caudata</taxon>
        <taxon>Salamandroidea</taxon>
        <taxon>Salamandridae</taxon>
        <taxon>Pleurodelinae</taxon>
        <taxon>Pleurodeles</taxon>
    </lineage>
</organism>
<protein>
    <submittedName>
        <fullName evidence="2">Uncharacterized protein</fullName>
    </submittedName>
</protein>
<evidence type="ECO:0000256" key="1">
    <source>
        <dbReference type="SAM" id="MobiDB-lite"/>
    </source>
</evidence>
<dbReference type="EMBL" id="JANPWB010000003">
    <property type="protein sequence ID" value="KAJ1200801.1"/>
    <property type="molecule type" value="Genomic_DNA"/>
</dbReference>
<dbReference type="AlphaFoldDB" id="A0AAV7VKD6"/>
<gene>
    <name evidence="2" type="ORF">NDU88_004622</name>
</gene>
<keyword evidence="3" id="KW-1185">Reference proteome</keyword>